<protein>
    <submittedName>
        <fullName evidence="1">Uncharacterized protein</fullName>
    </submittedName>
</protein>
<accession>A0ABX1GEN2</accession>
<dbReference type="RefSeq" id="WP_168449895.1">
    <property type="nucleotide sequence ID" value="NZ_JAAWWK010000002.1"/>
</dbReference>
<name>A0ABX1GEN2_9GAMM</name>
<sequence length="72" mass="7972">MKLETGKTYLVTAQRKGTFMIRVTGQCDTWTHGVVVGGQTTAMMDYNVKAKGEEVTCRTEFIRSAIEQPEAA</sequence>
<proteinExistence type="predicted"/>
<dbReference type="Proteomes" id="UP000765845">
    <property type="component" value="Unassembled WGS sequence"/>
</dbReference>
<keyword evidence="2" id="KW-1185">Reference proteome</keyword>
<gene>
    <name evidence="1" type="ORF">HCU74_08200</name>
</gene>
<dbReference type="EMBL" id="JAAWWK010000002">
    <property type="protein sequence ID" value="NKI17396.1"/>
    <property type="molecule type" value="Genomic_DNA"/>
</dbReference>
<evidence type="ECO:0000313" key="2">
    <source>
        <dbReference type="Proteomes" id="UP000765845"/>
    </source>
</evidence>
<organism evidence="1 2">
    <name type="scientific">Spongiibacter thalassae</name>
    <dbReference type="NCBI Taxonomy" id="2721624"/>
    <lineage>
        <taxon>Bacteria</taxon>
        <taxon>Pseudomonadati</taxon>
        <taxon>Pseudomonadota</taxon>
        <taxon>Gammaproteobacteria</taxon>
        <taxon>Cellvibrionales</taxon>
        <taxon>Spongiibacteraceae</taxon>
        <taxon>Spongiibacter</taxon>
    </lineage>
</organism>
<evidence type="ECO:0000313" key="1">
    <source>
        <dbReference type="EMBL" id="NKI17396.1"/>
    </source>
</evidence>
<comment type="caution">
    <text evidence="1">The sequence shown here is derived from an EMBL/GenBank/DDBJ whole genome shotgun (WGS) entry which is preliminary data.</text>
</comment>
<reference evidence="1 2" key="1">
    <citation type="submission" date="2020-04" db="EMBL/GenBank/DDBJ databases">
        <authorList>
            <person name="Yoon J."/>
        </authorList>
    </citation>
    <scope>NUCLEOTIDE SEQUENCE [LARGE SCALE GENOMIC DNA]</scope>
    <source>
        <strain evidence="1 2">KMU-166</strain>
    </source>
</reference>